<protein>
    <submittedName>
        <fullName evidence="1">Uncharacterized protein</fullName>
    </submittedName>
</protein>
<evidence type="ECO:0000313" key="2">
    <source>
        <dbReference type="Proteomes" id="UP000004473"/>
    </source>
</evidence>
<name>I2NVB7_NEISI</name>
<dbReference type="Proteomes" id="UP000004473">
    <property type="component" value="Unassembled WGS sequence"/>
</dbReference>
<accession>I2NVB7</accession>
<comment type="caution">
    <text evidence="1">The sequence shown here is derived from an EMBL/GenBank/DDBJ whole genome shotgun (WGS) entry which is preliminary data.</text>
</comment>
<organism evidence="1 2">
    <name type="scientific">Neisseria sicca VK64</name>
    <dbReference type="NCBI Taxonomy" id="1095748"/>
    <lineage>
        <taxon>Bacteria</taxon>
        <taxon>Pseudomonadati</taxon>
        <taxon>Pseudomonadota</taxon>
        <taxon>Betaproteobacteria</taxon>
        <taxon>Neisseriales</taxon>
        <taxon>Neisseriaceae</taxon>
        <taxon>Neisseria</taxon>
    </lineage>
</organism>
<proteinExistence type="predicted"/>
<sequence>MTGVLKILSDTRTRPRLLHQWKHNRKERYFQQFSICSVGYAHENTKGRLKPVRRLSDDLSFTKTIRGQSPRYG</sequence>
<evidence type="ECO:0000313" key="1">
    <source>
        <dbReference type="EMBL" id="EIG29778.1"/>
    </source>
</evidence>
<dbReference type="EMBL" id="AJMT01000045">
    <property type="protein sequence ID" value="EIG29778.1"/>
    <property type="molecule type" value="Genomic_DNA"/>
</dbReference>
<gene>
    <name evidence="1" type="ORF">HMPREF1051_2097</name>
</gene>
<dbReference type="AlphaFoldDB" id="I2NVB7"/>
<reference evidence="1 2" key="1">
    <citation type="submission" date="2012-04" db="EMBL/GenBank/DDBJ databases">
        <authorList>
            <person name="Harkins D.M."/>
            <person name="Madupu R."/>
            <person name="Durkin A.S."/>
            <person name="Torralba M."/>
            <person name="Methe B."/>
            <person name="Sutton G.G."/>
            <person name="Nelson K.E."/>
        </authorList>
    </citation>
    <scope>NUCLEOTIDE SEQUENCE [LARGE SCALE GENOMIC DNA]</scope>
    <source>
        <strain evidence="1 2">VK64</strain>
    </source>
</reference>